<dbReference type="SUPFAM" id="SSF53335">
    <property type="entry name" value="S-adenosyl-L-methionine-dependent methyltransferases"/>
    <property type="match status" value="1"/>
</dbReference>
<dbReference type="Gene3D" id="3.30.2130.30">
    <property type="match status" value="1"/>
</dbReference>
<proteinExistence type="predicted"/>
<protein>
    <recommendedName>
        <fullName evidence="3">THUMP domain-containing protein</fullName>
    </recommendedName>
</protein>
<dbReference type="InterPro" id="IPR054170">
    <property type="entry name" value="RlmL_1st"/>
</dbReference>
<dbReference type="InterPro" id="IPR004114">
    <property type="entry name" value="THUMP_dom"/>
</dbReference>
<dbReference type="PROSITE" id="PS51165">
    <property type="entry name" value="THUMP"/>
    <property type="match status" value="1"/>
</dbReference>
<dbReference type="Pfam" id="PF01170">
    <property type="entry name" value="UPF0020"/>
    <property type="match status" value="1"/>
</dbReference>
<dbReference type="Pfam" id="PF02926">
    <property type="entry name" value="THUMP"/>
    <property type="match status" value="1"/>
</dbReference>
<dbReference type="EMBL" id="UINC01017929">
    <property type="protein sequence ID" value="SVA74852.1"/>
    <property type="molecule type" value="Genomic_DNA"/>
</dbReference>
<evidence type="ECO:0000256" key="1">
    <source>
        <dbReference type="ARBA" id="ARBA00022603"/>
    </source>
</evidence>
<sequence>MEENFKMVAKTFYGFEDILSSELLKLGAQKIEKGSRSVSFYGDKGFMYKANLSLRTAIKILKPIRSFKFKDQEDFYNKVYKIDWEKYLNKDNSFLVNSIVFHSQLFNHSKYVSQKVKDAVVDRFRDLFKKRPNVELKHPDLRINIHINRNTCNVSLDSSGESLHKRGYKAFGTVAPINEVLAAGIVMLSEWNGDTDFLDPMCGGGTILIEAAMIACNMAPNLNRNEFAFEKWKDWDEDLFEVIEKSVISKTRKFDHKIYGYDISSGVIKKAIENIKNAQLEIDIKVEKKDFFSTSKNEESNLHILLNPPYDKRISYDIKEMYAKIGDTLKNNYTNSNVWLITSNIEGLKHIALHTSKKIKLYNSNLESKLVNYEIYKGSKKKL</sequence>
<keyword evidence="2" id="KW-0808">Transferase</keyword>
<organism evidence="4">
    <name type="scientific">marine metagenome</name>
    <dbReference type="NCBI Taxonomy" id="408172"/>
    <lineage>
        <taxon>unclassified sequences</taxon>
        <taxon>metagenomes</taxon>
        <taxon>ecological metagenomes</taxon>
    </lineage>
</organism>
<dbReference type="InterPro" id="IPR029063">
    <property type="entry name" value="SAM-dependent_MTases_sf"/>
</dbReference>
<dbReference type="Pfam" id="PF22020">
    <property type="entry name" value="RlmL_1st"/>
    <property type="match status" value="1"/>
</dbReference>
<dbReference type="SMART" id="SM00981">
    <property type="entry name" value="THUMP"/>
    <property type="match status" value="1"/>
</dbReference>
<name>A0A381YE25_9ZZZZ</name>
<dbReference type="Gene3D" id="3.40.50.150">
    <property type="entry name" value="Vaccinia Virus protein VP39"/>
    <property type="match status" value="1"/>
</dbReference>
<dbReference type="AlphaFoldDB" id="A0A381YE25"/>
<dbReference type="SUPFAM" id="SSF143437">
    <property type="entry name" value="THUMP domain-like"/>
    <property type="match status" value="1"/>
</dbReference>
<dbReference type="GO" id="GO:0070043">
    <property type="term" value="F:rRNA (guanine-N7-)-methyltransferase activity"/>
    <property type="evidence" value="ECO:0007669"/>
    <property type="project" value="TreeGrafter"/>
</dbReference>
<reference evidence="4" key="1">
    <citation type="submission" date="2018-05" db="EMBL/GenBank/DDBJ databases">
        <authorList>
            <person name="Lanie J.A."/>
            <person name="Ng W.-L."/>
            <person name="Kazmierczak K.M."/>
            <person name="Andrzejewski T.M."/>
            <person name="Davidsen T.M."/>
            <person name="Wayne K.J."/>
            <person name="Tettelin H."/>
            <person name="Glass J.I."/>
            <person name="Rusch D."/>
            <person name="Podicherti R."/>
            <person name="Tsui H.-C.T."/>
            <person name="Winkler M.E."/>
        </authorList>
    </citation>
    <scope>NUCLEOTIDE SEQUENCE</scope>
</reference>
<dbReference type="PANTHER" id="PTHR47313:SF1">
    <property type="entry name" value="RIBOSOMAL RNA LARGE SUBUNIT METHYLTRANSFERASE K_L"/>
    <property type="match status" value="1"/>
</dbReference>
<keyword evidence="1" id="KW-0489">Methyltransferase</keyword>
<accession>A0A381YE25</accession>
<dbReference type="CDD" id="cd11715">
    <property type="entry name" value="THUMP_AdoMetMT"/>
    <property type="match status" value="1"/>
</dbReference>
<dbReference type="InterPro" id="IPR000241">
    <property type="entry name" value="RlmKL-like_Mtase"/>
</dbReference>
<dbReference type="GO" id="GO:0008990">
    <property type="term" value="F:rRNA (guanine-N2-)-methyltransferase activity"/>
    <property type="evidence" value="ECO:0007669"/>
    <property type="project" value="TreeGrafter"/>
</dbReference>
<dbReference type="PANTHER" id="PTHR47313">
    <property type="entry name" value="RIBOSOMAL RNA LARGE SUBUNIT METHYLTRANSFERASE K/L"/>
    <property type="match status" value="1"/>
</dbReference>
<evidence type="ECO:0000313" key="4">
    <source>
        <dbReference type="EMBL" id="SVA74852.1"/>
    </source>
</evidence>
<dbReference type="GO" id="GO:0003723">
    <property type="term" value="F:RNA binding"/>
    <property type="evidence" value="ECO:0007669"/>
    <property type="project" value="InterPro"/>
</dbReference>
<feature type="domain" description="THUMP" evidence="3">
    <location>
        <begin position="46"/>
        <end position="158"/>
    </location>
</feature>
<evidence type="ECO:0000259" key="3">
    <source>
        <dbReference type="PROSITE" id="PS51165"/>
    </source>
</evidence>
<gene>
    <name evidence="4" type="ORF">METZ01_LOCUS127706</name>
</gene>
<evidence type="ECO:0000256" key="2">
    <source>
        <dbReference type="ARBA" id="ARBA00022679"/>
    </source>
</evidence>